<keyword evidence="2" id="KW-1185">Reference proteome</keyword>
<dbReference type="GeneID" id="19142845"/>
<reference evidence="1 2" key="1">
    <citation type="journal article" date="2013" name="PLoS Genet.">
        <title>Comparative genome structure, secondary metabolite, and effector coding capacity across Cochliobolus pathogens.</title>
        <authorList>
            <person name="Condon B.J."/>
            <person name="Leng Y."/>
            <person name="Wu D."/>
            <person name="Bushley K.E."/>
            <person name="Ohm R.A."/>
            <person name="Otillar R."/>
            <person name="Martin J."/>
            <person name="Schackwitz W."/>
            <person name="Grimwood J."/>
            <person name="MohdZainudin N."/>
            <person name="Xue C."/>
            <person name="Wang R."/>
            <person name="Manning V.A."/>
            <person name="Dhillon B."/>
            <person name="Tu Z.J."/>
            <person name="Steffenson B.J."/>
            <person name="Salamov A."/>
            <person name="Sun H."/>
            <person name="Lowry S."/>
            <person name="LaButti K."/>
            <person name="Han J."/>
            <person name="Copeland A."/>
            <person name="Lindquist E."/>
            <person name="Barry K."/>
            <person name="Schmutz J."/>
            <person name="Baker S.E."/>
            <person name="Ciuffetti L.M."/>
            <person name="Grigoriev I.V."/>
            <person name="Zhong S."/>
            <person name="Turgeon B.G."/>
        </authorList>
    </citation>
    <scope>NUCLEOTIDE SEQUENCE [LARGE SCALE GENOMIC DNA]</scope>
    <source>
        <strain evidence="1 2">26-R-13</strain>
    </source>
</reference>
<accession>W6XXK7</accession>
<organism evidence="1 2">
    <name type="scientific">Cochliobolus carbonum (strain 26-R-13)</name>
    <name type="common">Maize leaf spot fungus</name>
    <name type="synonym">Bipolaris zeicola</name>
    <dbReference type="NCBI Taxonomy" id="930089"/>
    <lineage>
        <taxon>Eukaryota</taxon>
        <taxon>Fungi</taxon>
        <taxon>Dikarya</taxon>
        <taxon>Ascomycota</taxon>
        <taxon>Pezizomycotina</taxon>
        <taxon>Dothideomycetes</taxon>
        <taxon>Pleosporomycetidae</taxon>
        <taxon>Pleosporales</taxon>
        <taxon>Pleosporineae</taxon>
        <taxon>Pleosporaceae</taxon>
        <taxon>Bipolaris</taxon>
    </lineage>
</organism>
<dbReference type="HOGENOM" id="CLU_986914_0_0_1"/>
<dbReference type="Proteomes" id="UP000053841">
    <property type="component" value="Unassembled WGS sequence"/>
</dbReference>
<proteinExistence type="predicted"/>
<evidence type="ECO:0000313" key="1">
    <source>
        <dbReference type="EMBL" id="EUC30498.1"/>
    </source>
</evidence>
<dbReference type="KEGG" id="bze:COCCADRAFT_103773"/>
<sequence>MDPTTPPPSHLLHSIRQNWSIPPSDPHLIPPSLLANLPPTHLSTTLLTAIHRLSTLTLGQRERAYNLLNTYFQARMRERGGAAGMLEVGDVEKACGSARKMSCVGLTGEAQRDRADSVYLYASEREQNGEGVRNSIEDMAAREEVQAQGYLMQKRRVELAPIVTAQSGISAVAEAEAEGAVLSSFTPLFRRLRDELGSAGVSASVEFGLDGQQQQGREVAEGEGSGSWGAKTDLSAAQRAVHEFNVRRLEMEGKKREYEDAVWRFEEARWMLEGVREGVISNR</sequence>
<dbReference type="OrthoDB" id="3801260at2759"/>
<gene>
    <name evidence="1" type="ORF">COCCADRAFT_103773</name>
</gene>
<evidence type="ECO:0000313" key="2">
    <source>
        <dbReference type="Proteomes" id="UP000053841"/>
    </source>
</evidence>
<dbReference type="AlphaFoldDB" id="W6XXK7"/>
<dbReference type="EMBL" id="KI964698">
    <property type="protein sequence ID" value="EUC30498.1"/>
    <property type="molecule type" value="Genomic_DNA"/>
</dbReference>
<dbReference type="RefSeq" id="XP_007715184.1">
    <property type="nucleotide sequence ID" value="XM_007716994.1"/>
</dbReference>
<protein>
    <submittedName>
        <fullName evidence="1">Uncharacterized protein</fullName>
    </submittedName>
</protein>
<name>W6XXK7_COCC2</name>